<comment type="caution">
    <text evidence="1">The sequence shown here is derived from an EMBL/GenBank/DDBJ whole genome shotgun (WGS) entry which is preliminary data.</text>
</comment>
<name>A0ABU9INQ8_9FLAO</name>
<dbReference type="Proteomes" id="UP001485226">
    <property type="component" value="Unassembled WGS sequence"/>
</dbReference>
<dbReference type="EMBL" id="JBBYHS010000009">
    <property type="protein sequence ID" value="MEL1254074.1"/>
    <property type="molecule type" value="Genomic_DNA"/>
</dbReference>
<proteinExistence type="predicted"/>
<evidence type="ECO:0000313" key="1">
    <source>
        <dbReference type="EMBL" id="MEL1254074.1"/>
    </source>
</evidence>
<sequence length="236" mass="27836">MVTLIKDRNIHKANEILYILNALDEVGKSTVSKVGIQKIYYLSSLLSPIKNIVMSIIRFYSQLRGPYNYEIQNTIDQLVAYGLIDVCAFQTLNYNAALSEYRINLEGKKVVNSLIKYYKEEEKNWWINFITKCTFLYSRENLYDKNMDYQGFDTIVNLVYKDSTYEVIKKNSKKNYPIDIDNKNLPTNELINYVKNYVEVNKKNLNFGSERQTAEIIILTYFEFLYTKFIEAKNNE</sequence>
<organism evidence="1 2">
    <name type="scientific">Flavobacterium calami</name>
    <dbReference type="NCBI Taxonomy" id="3139144"/>
    <lineage>
        <taxon>Bacteria</taxon>
        <taxon>Pseudomonadati</taxon>
        <taxon>Bacteroidota</taxon>
        <taxon>Flavobacteriia</taxon>
        <taxon>Flavobacteriales</taxon>
        <taxon>Flavobacteriaceae</taxon>
        <taxon>Flavobacterium</taxon>
    </lineage>
</organism>
<dbReference type="RefSeq" id="WP_341692081.1">
    <property type="nucleotide sequence ID" value="NZ_JBBYHS010000009.1"/>
</dbReference>
<reference evidence="1 2" key="1">
    <citation type="submission" date="2024-04" db="EMBL/GenBank/DDBJ databases">
        <title>Flavobacterium sp. DGU38 16S ribosomal RNA gene Genome sequencing and assembly.</title>
        <authorList>
            <person name="Park S."/>
        </authorList>
    </citation>
    <scope>NUCLEOTIDE SEQUENCE [LARGE SCALE GENOMIC DNA]</scope>
    <source>
        <strain evidence="1 2">DGU38</strain>
    </source>
</reference>
<keyword evidence="2" id="KW-1185">Reference proteome</keyword>
<protein>
    <submittedName>
        <fullName evidence="1">Uncharacterized protein</fullName>
    </submittedName>
</protein>
<evidence type="ECO:0000313" key="2">
    <source>
        <dbReference type="Proteomes" id="UP001485226"/>
    </source>
</evidence>
<accession>A0ABU9INQ8</accession>
<gene>
    <name evidence="1" type="ORF">AAEO57_09830</name>
</gene>